<dbReference type="SUPFAM" id="SSF53927">
    <property type="entry name" value="Cytidine deaminase-like"/>
    <property type="match status" value="1"/>
</dbReference>
<keyword evidence="3" id="KW-1185">Reference proteome</keyword>
<dbReference type="GO" id="GO:0003824">
    <property type="term" value="F:catalytic activity"/>
    <property type="evidence" value="ECO:0007669"/>
    <property type="project" value="InterPro"/>
</dbReference>
<dbReference type="InterPro" id="IPR002125">
    <property type="entry name" value="CMP_dCMP_dom"/>
</dbReference>
<dbReference type="Gene3D" id="3.40.140.10">
    <property type="entry name" value="Cytidine Deaminase, domain 2"/>
    <property type="match status" value="1"/>
</dbReference>
<protein>
    <submittedName>
        <fullName evidence="2">tRNA(Arg) A34 adenosine deaminase TadA</fullName>
    </submittedName>
</protein>
<evidence type="ECO:0000313" key="2">
    <source>
        <dbReference type="EMBL" id="MBB4154209.1"/>
    </source>
</evidence>
<dbReference type="Pfam" id="PF00383">
    <property type="entry name" value="dCMP_cyt_deam_1"/>
    <property type="match status" value="1"/>
</dbReference>
<dbReference type="Proteomes" id="UP000529795">
    <property type="component" value="Unassembled WGS sequence"/>
</dbReference>
<dbReference type="InterPro" id="IPR016193">
    <property type="entry name" value="Cytidine_deaminase-like"/>
</dbReference>
<dbReference type="PANTHER" id="PTHR11079">
    <property type="entry name" value="CYTOSINE DEAMINASE FAMILY MEMBER"/>
    <property type="match status" value="1"/>
</dbReference>
<accession>A0A840F938</accession>
<gene>
    <name evidence="2" type="ORF">GGQ80_002119</name>
</gene>
<sequence>MEHDADAPSLNDSDLRYLRRCVDLAAEAVDAGDHPFGSVLVVASGEVLFEDRNRVGGGDPTRHPEFAIARWAAEHLSPTERRAATVYTSGEHCAMCAAAHGLARLGRIVYATSTPQLMRWQEELGRPPMGIAPLRITDVVPDAVVAGPVEIFAAKVRALHARSG</sequence>
<dbReference type="EMBL" id="JACIEV010000005">
    <property type="protein sequence ID" value="MBB4154209.1"/>
    <property type="molecule type" value="Genomic_DNA"/>
</dbReference>
<proteinExistence type="predicted"/>
<feature type="domain" description="CMP/dCMP-type deaminase" evidence="1">
    <location>
        <begin position="12"/>
        <end position="134"/>
    </location>
</feature>
<dbReference type="RefSeq" id="WP_183984507.1">
    <property type="nucleotide sequence ID" value="NZ_JACIEV010000005.1"/>
</dbReference>
<organism evidence="2 3">
    <name type="scientific">Sphingomonas jinjuensis</name>
    <dbReference type="NCBI Taxonomy" id="535907"/>
    <lineage>
        <taxon>Bacteria</taxon>
        <taxon>Pseudomonadati</taxon>
        <taxon>Pseudomonadota</taxon>
        <taxon>Alphaproteobacteria</taxon>
        <taxon>Sphingomonadales</taxon>
        <taxon>Sphingomonadaceae</taxon>
        <taxon>Sphingomonas</taxon>
    </lineage>
</organism>
<dbReference type="PANTHER" id="PTHR11079:SF179">
    <property type="entry name" value="TRNA(ADENINE(34)) DEAMINASE, CHLOROPLASTIC"/>
    <property type="match status" value="1"/>
</dbReference>
<dbReference type="CDD" id="cd01285">
    <property type="entry name" value="nucleoside_deaminase"/>
    <property type="match status" value="1"/>
</dbReference>
<reference evidence="2 3" key="1">
    <citation type="submission" date="2020-08" db="EMBL/GenBank/DDBJ databases">
        <title>Genomic Encyclopedia of Type Strains, Phase IV (KMG-IV): sequencing the most valuable type-strain genomes for metagenomic binning, comparative biology and taxonomic classification.</title>
        <authorList>
            <person name="Goeker M."/>
        </authorList>
    </citation>
    <scope>NUCLEOTIDE SEQUENCE [LARGE SCALE GENOMIC DNA]</scope>
    <source>
        <strain evidence="2 3">YC6723</strain>
    </source>
</reference>
<evidence type="ECO:0000259" key="1">
    <source>
        <dbReference type="PROSITE" id="PS51747"/>
    </source>
</evidence>
<dbReference type="AlphaFoldDB" id="A0A840F938"/>
<comment type="caution">
    <text evidence="2">The sequence shown here is derived from an EMBL/GenBank/DDBJ whole genome shotgun (WGS) entry which is preliminary data.</text>
</comment>
<dbReference type="PROSITE" id="PS51747">
    <property type="entry name" value="CYT_DCMP_DEAMINASES_2"/>
    <property type="match status" value="1"/>
</dbReference>
<name>A0A840F938_9SPHN</name>
<evidence type="ECO:0000313" key="3">
    <source>
        <dbReference type="Proteomes" id="UP000529795"/>
    </source>
</evidence>